<keyword evidence="2" id="KW-1185">Reference proteome</keyword>
<gene>
    <name evidence="1" type="ORF">GCM10009069_06380</name>
</gene>
<accession>A0A8J3G1D6</accession>
<name>A0A8J3G1D6_9PROT</name>
<dbReference type="Proteomes" id="UP000634004">
    <property type="component" value="Unassembled WGS sequence"/>
</dbReference>
<protein>
    <submittedName>
        <fullName evidence="1">Uncharacterized protein</fullName>
    </submittedName>
</protein>
<proteinExistence type="predicted"/>
<sequence length="197" mass="21927">MTDTITLLQFKSPWQGRSGFARYNQNTVTGELTPARKAKTKKLLRKGQKNTDGLILFPTWPTRKGLVVTADETGLQLTQVVRGRPDQSSAPISTADPAFRSEIAERLLYRSFTFSDGTTEMNFSDLSARLVGAQRTAYEVFPTPDFSPFARLIGIINNPDAHAKLVSDLNAGRFDYPRWGETKARSWRNGRSAALKG</sequence>
<evidence type="ECO:0000313" key="2">
    <source>
        <dbReference type="Proteomes" id="UP000634004"/>
    </source>
</evidence>
<evidence type="ECO:0000313" key="1">
    <source>
        <dbReference type="EMBL" id="GHA85896.1"/>
    </source>
</evidence>
<organism evidence="1 2">
    <name type="scientific">Algimonas arctica</name>
    <dbReference type="NCBI Taxonomy" id="1479486"/>
    <lineage>
        <taxon>Bacteria</taxon>
        <taxon>Pseudomonadati</taxon>
        <taxon>Pseudomonadota</taxon>
        <taxon>Alphaproteobacteria</taxon>
        <taxon>Maricaulales</taxon>
        <taxon>Robiginitomaculaceae</taxon>
        <taxon>Algimonas</taxon>
    </lineage>
</organism>
<comment type="caution">
    <text evidence="1">The sequence shown here is derived from an EMBL/GenBank/DDBJ whole genome shotgun (WGS) entry which is preliminary data.</text>
</comment>
<reference evidence="1" key="1">
    <citation type="journal article" date="2014" name="Int. J. Syst. Evol. Microbiol.">
        <title>Complete genome sequence of Corynebacterium casei LMG S-19264T (=DSM 44701T), isolated from a smear-ripened cheese.</title>
        <authorList>
            <consortium name="US DOE Joint Genome Institute (JGI-PGF)"/>
            <person name="Walter F."/>
            <person name="Albersmeier A."/>
            <person name="Kalinowski J."/>
            <person name="Ruckert C."/>
        </authorList>
    </citation>
    <scope>NUCLEOTIDE SEQUENCE</scope>
    <source>
        <strain evidence="1">KCTC 32513</strain>
    </source>
</reference>
<reference evidence="1" key="2">
    <citation type="submission" date="2020-09" db="EMBL/GenBank/DDBJ databases">
        <authorList>
            <person name="Sun Q."/>
            <person name="Kim S."/>
        </authorList>
    </citation>
    <scope>NUCLEOTIDE SEQUENCE</scope>
    <source>
        <strain evidence="1">KCTC 32513</strain>
    </source>
</reference>
<dbReference type="RefSeq" id="WP_189495341.1">
    <property type="nucleotide sequence ID" value="NZ_BMZH01000002.1"/>
</dbReference>
<dbReference type="AlphaFoldDB" id="A0A8J3G1D6"/>
<dbReference type="EMBL" id="BMZH01000002">
    <property type="protein sequence ID" value="GHA85896.1"/>
    <property type="molecule type" value="Genomic_DNA"/>
</dbReference>